<name>A0A1C1CCZ0_9EURO</name>
<organism evidence="2 3">
    <name type="scientific">Cladophialophora carrionii</name>
    <dbReference type="NCBI Taxonomy" id="86049"/>
    <lineage>
        <taxon>Eukaryota</taxon>
        <taxon>Fungi</taxon>
        <taxon>Dikarya</taxon>
        <taxon>Ascomycota</taxon>
        <taxon>Pezizomycotina</taxon>
        <taxon>Eurotiomycetes</taxon>
        <taxon>Chaetothyriomycetidae</taxon>
        <taxon>Chaetothyriales</taxon>
        <taxon>Herpotrichiellaceae</taxon>
        <taxon>Cladophialophora</taxon>
    </lineage>
</organism>
<feature type="compositionally biased region" description="Polar residues" evidence="1">
    <location>
        <begin position="262"/>
        <end position="279"/>
    </location>
</feature>
<accession>A0A1C1CCZ0</accession>
<dbReference type="AlphaFoldDB" id="A0A1C1CCZ0"/>
<feature type="region of interest" description="Disordered" evidence="1">
    <location>
        <begin position="257"/>
        <end position="279"/>
    </location>
</feature>
<dbReference type="EMBL" id="LGRB01000016">
    <property type="protein sequence ID" value="OCT46383.1"/>
    <property type="molecule type" value="Genomic_DNA"/>
</dbReference>
<reference evidence="3" key="1">
    <citation type="submission" date="2015-07" db="EMBL/GenBank/DDBJ databases">
        <authorList>
            <person name="Teixeira M.M."/>
            <person name="Souza R.C."/>
            <person name="Almeida L.G."/>
            <person name="Vicente V.A."/>
            <person name="de Hoog S."/>
            <person name="Bocca A.L."/>
            <person name="de Almeida S.R."/>
            <person name="Vasconcelos A.T."/>
            <person name="Felipe M.S."/>
        </authorList>
    </citation>
    <scope>NUCLEOTIDE SEQUENCE [LARGE SCALE GENOMIC DNA]</scope>
    <source>
        <strain evidence="3">KSF</strain>
    </source>
</reference>
<gene>
    <name evidence="2" type="ORF">CLCR_11245</name>
</gene>
<protein>
    <submittedName>
        <fullName evidence="2">Uncharacterized protein</fullName>
    </submittedName>
</protein>
<evidence type="ECO:0000256" key="1">
    <source>
        <dbReference type="SAM" id="MobiDB-lite"/>
    </source>
</evidence>
<dbReference type="VEuPathDB" id="FungiDB:CLCR_11245"/>
<keyword evidence="3" id="KW-1185">Reference proteome</keyword>
<evidence type="ECO:0000313" key="2">
    <source>
        <dbReference type="EMBL" id="OCT46383.1"/>
    </source>
</evidence>
<comment type="caution">
    <text evidence="2">The sequence shown here is derived from an EMBL/GenBank/DDBJ whole genome shotgun (WGS) entry which is preliminary data.</text>
</comment>
<dbReference type="Proteomes" id="UP000094526">
    <property type="component" value="Unassembled WGS sequence"/>
</dbReference>
<evidence type="ECO:0000313" key="3">
    <source>
        <dbReference type="Proteomes" id="UP000094526"/>
    </source>
</evidence>
<proteinExistence type="predicted"/>
<sequence>MALDLTSFEEVILATPWERGVYQCLLDKAGKGGVASPLRVDLELQGFDAIQSSWIVSAFEQHRAEKDAWKGPQSSGNRAKSDVECSIIGTSRKAWSQEPGLLVSSKAEYKGSYQCAFPLNCIALQIAGEMQILAAMSGSISNVHRYSIVTGYQPERADEGRELAKDNGDLLRYLALFCRTGFIGLTTSSYGHQANETGIQFVGVAGQGGATMSNPPVLRKGGFPMTMVDTTPTIIPLKALQFVPPISEFHRISEHARDQDTEWTQRLGSKSRRTQNLFV</sequence>